<evidence type="ECO:0000256" key="6">
    <source>
        <dbReference type="ARBA" id="ARBA00023136"/>
    </source>
</evidence>
<evidence type="ECO:0000259" key="7">
    <source>
        <dbReference type="Pfam" id="PF13839"/>
    </source>
</evidence>
<dbReference type="GO" id="GO:0016413">
    <property type="term" value="F:O-acetyltransferase activity"/>
    <property type="evidence" value="ECO:0007669"/>
    <property type="project" value="InterPro"/>
</dbReference>
<evidence type="ECO:0000256" key="1">
    <source>
        <dbReference type="ARBA" id="ARBA00004167"/>
    </source>
</evidence>
<dbReference type="AlphaFoldDB" id="A0AAD3S3T2"/>
<dbReference type="PANTHER" id="PTHR32285:SF48">
    <property type="entry name" value="PROTEIN TRICHOME BIREFRINGENCE-LIKE 19"/>
    <property type="match status" value="1"/>
</dbReference>
<dbReference type="InterPro" id="IPR029962">
    <property type="entry name" value="TBL"/>
</dbReference>
<keyword evidence="6" id="KW-0472">Membrane</keyword>
<dbReference type="PANTHER" id="PTHR32285">
    <property type="entry name" value="PROTEIN TRICHOME BIREFRINGENCE-LIKE 9-RELATED"/>
    <property type="match status" value="1"/>
</dbReference>
<keyword evidence="4" id="KW-0735">Signal-anchor</keyword>
<dbReference type="InterPro" id="IPR025846">
    <property type="entry name" value="TBL_N"/>
</dbReference>
<protein>
    <recommendedName>
        <fullName evidence="11">Trichome birefringence-like N-terminal domain-containing protein</fullName>
    </recommendedName>
</protein>
<dbReference type="Pfam" id="PF14416">
    <property type="entry name" value="PMR5N"/>
    <property type="match status" value="1"/>
</dbReference>
<comment type="caution">
    <text evidence="9">The sequence shown here is derived from an EMBL/GenBank/DDBJ whole genome shotgun (WGS) entry which is preliminary data.</text>
</comment>
<dbReference type="Pfam" id="PF13839">
    <property type="entry name" value="PC-Esterase"/>
    <property type="match status" value="1"/>
</dbReference>
<keyword evidence="3" id="KW-0812">Transmembrane</keyword>
<sequence length="465" mass="53991">MNLQLPSNPPLQLALAALSFLLLVVIYCRFSSTNFSEYLLKNPPLKTSSSTRCDLFTGEWVPDPEAPYYTNSSCWAIHEHQNCIKYGRPDADFLKWRWRPHGCHLLIFHPPEFLQNLRDKSLAFVGDSVARNQMQSLICLLSRVEYPVDISNTPNDYFRRWKYRSHNFTLAAFWPPYLVKSREDDPKGPRGNGLFSIYLDEVDESWTTEIDEFDLIIISSGHWFFRSLIYHENRRITGCHSCDKPDLTDYGMSYAYQRIFCTAFSAILGREKFKRTVFLRTFAPSHFEGGDWNSGGNCLRRRPWRSGENNLSGVDLDMYLAQVAEFAAAKTAGKKRRVEFRLIDVTRVLLLRPDGHPGRYGHWAHENVTLYNDCVHLCLPGPIDALNDLFLEMLRHPDLNQRKFWVPTARYIRWGRKVNRYTIIIVENVVNPEPHRELKPDLICWTSASMIGDGCKISQLEIPSR</sequence>
<evidence type="ECO:0008006" key="11">
    <source>
        <dbReference type="Google" id="ProtNLM"/>
    </source>
</evidence>
<proteinExistence type="inferred from homology"/>
<evidence type="ECO:0000256" key="3">
    <source>
        <dbReference type="ARBA" id="ARBA00022692"/>
    </source>
</evidence>
<evidence type="ECO:0000259" key="8">
    <source>
        <dbReference type="Pfam" id="PF14416"/>
    </source>
</evidence>
<dbReference type="InterPro" id="IPR026057">
    <property type="entry name" value="TBL_C"/>
</dbReference>
<dbReference type="GO" id="GO:0016020">
    <property type="term" value="C:membrane"/>
    <property type="evidence" value="ECO:0007669"/>
    <property type="project" value="UniProtKB-SubCell"/>
</dbReference>
<name>A0AAD3S3T2_NEPGR</name>
<evidence type="ECO:0000313" key="10">
    <source>
        <dbReference type="Proteomes" id="UP001279734"/>
    </source>
</evidence>
<organism evidence="9 10">
    <name type="scientific">Nepenthes gracilis</name>
    <name type="common">Slender pitcher plant</name>
    <dbReference type="NCBI Taxonomy" id="150966"/>
    <lineage>
        <taxon>Eukaryota</taxon>
        <taxon>Viridiplantae</taxon>
        <taxon>Streptophyta</taxon>
        <taxon>Embryophyta</taxon>
        <taxon>Tracheophyta</taxon>
        <taxon>Spermatophyta</taxon>
        <taxon>Magnoliopsida</taxon>
        <taxon>eudicotyledons</taxon>
        <taxon>Gunneridae</taxon>
        <taxon>Pentapetalae</taxon>
        <taxon>Caryophyllales</taxon>
        <taxon>Nepenthaceae</taxon>
        <taxon>Nepenthes</taxon>
    </lineage>
</organism>
<feature type="domain" description="Trichome birefringence-like N-terminal" evidence="8">
    <location>
        <begin position="52"/>
        <end position="104"/>
    </location>
</feature>
<feature type="domain" description="Trichome birefringence-like C-terminal" evidence="7">
    <location>
        <begin position="108"/>
        <end position="393"/>
    </location>
</feature>
<evidence type="ECO:0000313" key="9">
    <source>
        <dbReference type="EMBL" id="GMH03755.1"/>
    </source>
</evidence>
<dbReference type="EMBL" id="BSYO01000004">
    <property type="protein sequence ID" value="GMH03755.1"/>
    <property type="molecule type" value="Genomic_DNA"/>
</dbReference>
<evidence type="ECO:0000256" key="4">
    <source>
        <dbReference type="ARBA" id="ARBA00022968"/>
    </source>
</evidence>
<evidence type="ECO:0000256" key="2">
    <source>
        <dbReference type="ARBA" id="ARBA00007727"/>
    </source>
</evidence>
<keyword evidence="5" id="KW-1133">Transmembrane helix</keyword>
<gene>
    <name evidence="9" type="ORF">Nepgr_005594</name>
</gene>
<dbReference type="Proteomes" id="UP001279734">
    <property type="component" value="Unassembled WGS sequence"/>
</dbReference>
<reference evidence="9" key="1">
    <citation type="submission" date="2023-05" db="EMBL/GenBank/DDBJ databases">
        <title>Nepenthes gracilis genome sequencing.</title>
        <authorList>
            <person name="Fukushima K."/>
        </authorList>
    </citation>
    <scope>NUCLEOTIDE SEQUENCE</scope>
    <source>
        <strain evidence="9">SING2019-196</strain>
    </source>
</reference>
<comment type="subcellular location">
    <subcellularLocation>
        <location evidence="1">Membrane</location>
        <topology evidence="1">Single-pass membrane protein</topology>
    </subcellularLocation>
</comment>
<accession>A0AAD3S3T2</accession>
<dbReference type="GO" id="GO:0005794">
    <property type="term" value="C:Golgi apparatus"/>
    <property type="evidence" value="ECO:0007669"/>
    <property type="project" value="TreeGrafter"/>
</dbReference>
<evidence type="ECO:0000256" key="5">
    <source>
        <dbReference type="ARBA" id="ARBA00022989"/>
    </source>
</evidence>
<keyword evidence="10" id="KW-1185">Reference proteome</keyword>
<comment type="similarity">
    <text evidence="2">Belongs to the PC-esterase family. TBL subfamily.</text>
</comment>